<dbReference type="AlphaFoldDB" id="A0A7I8ZJ11"/>
<feature type="coiled-coil region" evidence="11">
    <location>
        <begin position="28"/>
        <end position="55"/>
    </location>
</feature>
<evidence type="ECO:0000256" key="1">
    <source>
        <dbReference type="ARBA" id="ARBA00004571"/>
    </source>
</evidence>
<dbReference type="GO" id="GO:0009279">
    <property type="term" value="C:cell outer membrane"/>
    <property type="evidence" value="ECO:0007669"/>
    <property type="project" value="UniProtKB-SubCell"/>
</dbReference>
<organism evidence="13">
    <name type="scientific">Escherichia coli</name>
    <dbReference type="NCBI Taxonomy" id="562"/>
    <lineage>
        <taxon>Bacteria</taxon>
        <taxon>Pseudomonadati</taxon>
        <taxon>Pseudomonadota</taxon>
        <taxon>Gammaproteobacteria</taxon>
        <taxon>Enterobacterales</taxon>
        <taxon>Enterobacteriaceae</taxon>
        <taxon>Escherichia</taxon>
    </lineage>
</organism>
<evidence type="ECO:0000259" key="12">
    <source>
        <dbReference type="Pfam" id="PF11471"/>
    </source>
</evidence>
<dbReference type="GO" id="GO:0006811">
    <property type="term" value="P:monoatomic ion transport"/>
    <property type="evidence" value="ECO:0007669"/>
    <property type="project" value="UniProtKB-KW"/>
</dbReference>
<evidence type="ECO:0000256" key="3">
    <source>
        <dbReference type="ARBA" id="ARBA00022448"/>
    </source>
</evidence>
<protein>
    <submittedName>
        <fullName evidence="13">BglH_1 protein</fullName>
    </submittedName>
</protein>
<keyword evidence="4" id="KW-1134">Transmembrane beta strand</keyword>
<evidence type="ECO:0000256" key="2">
    <source>
        <dbReference type="ARBA" id="ARBA00007055"/>
    </source>
</evidence>
<evidence type="ECO:0000256" key="7">
    <source>
        <dbReference type="ARBA" id="ARBA00023065"/>
    </source>
</evidence>
<gene>
    <name evidence="13" type="primary">bglH_1</name>
    <name evidence="13" type="ORF">ETECE562_02493</name>
</gene>
<evidence type="ECO:0000256" key="11">
    <source>
        <dbReference type="SAM" id="Coils"/>
    </source>
</evidence>
<evidence type="ECO:0000313" key="13">
    <source>
        <dbReference type="EMBL" id="CAD6007371.1"/>
    </source>
</evidence>
<sequence length="177" mass="19561">MNIKTLHVSLLSFSIITALFPLNAMATKLTIEQRLELLENELSQNKQELKATQNELGVYKSRLSTLQKSITENKYKSASLAEISAISPVADNIKNENGEQNSSSAAHTINGTQQIAVIESKGDKTTIESVTLKDISKYIKDDIGFSYQGTFAQAGVPVITAHHKLMQRVLWDVLVTR</sequence>
<keyword evidence="9" id="KW-0472">Membrane</keyword>
<evidence type="ECO:0000256" key="6">
    <source>
        <dbReference type="ARBA" id="ARBA00022729"/>
    </source>
</evidence>
<keyword evidence="10" id="KW-0998">Cell outer membrane</keyword>
<keyword evidence="11" id="KW-0175">Coiled coil</keyword>
<evidence type="ECO:0000256" key="10">
    <source>
        <dbReference type="ARBA" id="ARBA00023237"/>
    </source>
</evidence>
<comment type="similarity">
    <text evidence="2">Belongs to the porin LamB (TC 1.B.3) family.</text>
</comment>
<evidence type="ECO:0000256" key="5">
    <source>
        <dbReference type="ARBA" id="ARBA00022692"/>
    </source>
</evidence>
<keyword evidence="8" id="KW-0626">Porin</keyword>
<dbReference type="GO" id="GO:0015288">
    <property type="term" value="F:porin activity"/>
    <property type="evidence" value="ECO:0007669"/>
    <property type="project" value="UniProtKB-KW"/>
</dbReference>
<reference evidence="13" key="1">
    <citation type="submission" date="2020-09" db="EMBL/GenBank/DDBJ databases">
        <authorList>
            <person name="Page A."/>
            <person name="Bastkowski S."/>
        </authorList>
    </citation>
    <scope>NUCLEOTIDE SEQUENCE</scope>
    <source>
        <strain evidence="13">L6_E562_ETEC</strain>
    </source>
</reference>
<keyword evidence="3" id="KW-0813">Transport</keyword>
<feature type="domain" description="LamB-type porin N-terminal" evidence="12">
    <location>
        <begin position="30"/>
        <end position="56"/>
    </location>
</feature>
<dbReference type="GO" id="GO:0046930">
    <property type="term" value="C:pore complex"/>
    <property type="evidence" value="ECO:0007669"/>
    <property type="project" value="UniProtKB-KW"/>
</dbReference>
<comment type="subcellular location">
    <subcellularLocation>
        <location evidence="1">Cell outer membrane</location>
        <topology evidence="1">Multi-pass membrane protein</topology>
    </subcellularLocation>
</comment>
<keyword evidence="6" id="KW-0732">Signal</keyword>
<dbReference type="Pfam" id="PF11471">
    <property type="entry name" value="Sugarporin_N"/>
    <property type="match status" value="1"/>
</dbReference>
<dbReference type="InterPro" id="IPR021570">
    <property type="entry name" value="LamB-type_porin_N_dom"/>
</dbReference>
<name>A0A7I8ZJ11_ECOLX</name>
<evidence type="ECO:0000256" key="8">
    <source>
        <dbReference type="ARBA" id="ARBA00023114"/>
    </source>
</evidence>
<proteinExistence type="inferred from homology"/>
<dbReference type="EMBL" id="LR883000">
    <property type="protein sequence ID" value="CAD6007371.1"/>
    <property type="molecule type" value="Genomic_DNA"/>
</dbReference>
<evidence type="ECO:0000256" key="4">
    <source>
        <dbReference type="ARBA" id="ARBA00022452"/>
    </source>
</evidence>
<evidence type="ECO:0000256" key="9">
    <source>
        <dbReference type="ARBA" id="ARBA00023136"/>
    </source>
</evidence>
<accession>A0A7I8ZJ11</accession>
<keyword evidence="5" id="KW-0812">Transmembrane</keyword>
<keyword evidence="7" id="KW-0406">Ion transport</keyword>